<evidence type="ECO:0000313" key="2">
    <source>
        <dbReference type="Proteomes" id="UP000003111"/>
    </source>
</evidence>
<keyword evidence="2" id="KW-1185">Reference proteome</keyword>
<protein>
    <submittedName>
        <fullName evidence="1">Uncharacterized protein</fullName>
    </submittedName>
</protein>
<comment type="caution">
    <text evidence="1">The sequence shown here is derived from an EMBL/GenBank/DDBJ whole genome shotgun (WGS) entry which is preliminary data.</text>
</comment>
<dbReference type="Proteomes" id="UP000003111">
    <property type="component" value="Unassembled WGS sequence"/>
</dbReference>
<dbReference type="STRING" id="585531.HMPREF0063_11933"/>
<gene>
    <name evidence="1" type="ORF">HMPREF0063_11933</name>
</gene>
<dbReference type="HOGENOM" id="CLU_2033142_0_0_11"/>
<proteinExistence type="predicted"/>
<dbReference type="GO" id="GO:0016746">
    <property type="term" value="F:acyltransferase activity"/>
    <property type="evidence" value="ECO:0007669"/>
    <property type="project" value="InterPro"/>
</dbReference>
<dbReference type="EMBL" id="ACLF03000006">
    <property type="protein sequence ID" value="EFQ82724.1"/>
    <property type="molecule type" value="Genomic_DNA"/>
</dbReference>
<sequence>MPAVRTGTRLEALQRLQRRTKHEIDSARRRDDRYELKRLADLAARIDDEIRLASAGRPRSKRVEKVLPRMHDLCVTAREVKVWAVEAGLIPAVVRGRVSGALVEAYAAAHSTHEHQELNHL</sequence>
<dbReference type="Gene3D" id="4.10.320.10">
    <property type="entry name" value="E3-binding domain"/>
    <property type="match status" value="1"/>
</dbReference>
<dbReference type="InterPro" id="IPR036625">
    <property type="entry name" value="E3-bd_dom_sf"/>
</dbReference>
<dbReference type="OrthoDB" id="4113332at2"/>
<evidence type="ECO:0000313" key="1">
    <source>
        <dbReference type="EMBL" id="EFQ82724.1"/>
    </source>
</evidence>
<dbReference type="AlphaFoldDB" id="E2SDZ7"/>
<dbReference type="RefSeq" id="WP_007077025.1">
    <property type="nucleotide sequence ID" value="NZ_CM001024.1"/>
</dbReference>
<accession>E2SDZ7</accession>
<name>E2SDZ7_9ACTN</name>
<reference evidence="1" key="1">
    <citation type="submission" date="2010-08" db="EMBL/GenBank/DDBJ databases">
        <authorList>
            <person name="Muzny D."/>
            <person name="Qin X."/>
            <person name="Buhay C."/>
            <person name="Dugan-Rocha S."/>
            <person name="Ding Y."/>
            <person name="Chen G."/>
            <person name="Hawes A."/>
            <person name="Holder M."/>
            <person name="Jhangiani S."/>
            <person name="Johnson A."/>
            <person name="Khan Z."/>
            <person name="Li Z."/>
            <person name="Liu W."/>
            <person name="Liu X."/>
            <person name="Perez L."/>
            <person name="Shen H."/>
            <person name="Wang Q."/>
            <person name="Watt J."/>
            <person name="Xi L."/>
            <person name="Xin Y."/>
            <person name="Zhou J."/>
            <person name="Deng J."/>
            <person name="Jiang H."/>
            <person name="Liu Y."/>
            <person name="Qu J."/>
            <person name="Song X.-Z."/>
            <person name="Zhang L."/>
            <person name="Villasana D."/>
            <person name="Johnson A."/>
            <person name="Liu J."/>
            <person name="Liyanage D."/>
            <person name="Lorensuhewa L."/>
            <person name="Robinson T."/>
            <person name="Song A."/>
            <person name="Song B.-B."/>
            <person name="Dinh H."/>
            <person name="Thornton R."/>
            <person name="Coyle M."/>
            <person name="Francisco L."/>
            <person name="Jackson L."/>
            <person name="Javaid M."/>
            <person name="Korchina V."/>
            <person name="Kovar C."/>
            <person name="Mata R."/>
            <person name="Mathew T."/>
            <person name="Ngo R."/>
            <person name="Nguyen L."/>
            <person name="Nguyen N."/>
            <person name="Okwuonu G."/>
            <person name="Ongeri F."/>
            <person name="Pham C."/>
            <person name="Simmons D."/>
            <person name="Wilczek-Boney K."/>
            <person name="Hale W."/>
            <person name="Jakkamsetti A."/>
            <person name="Pham P."/>
            <person name="Ruth R."/>
            <person name="San Lucas F."/>
            <person name="Warren J."/>
            <person name="Zhang J."/>
            <person name="Zhao Z."/>
            <person name="Zhou C."/>
            <person name="Zhu D."/>
            <person name="Lee S."/>
            <person name="Bess C."/>
            <person name="Blankenburg K."/>
            <person name="Forbes L."/>
            <person name="Fu Q."/>
            <person name="Gubbala S."/>
            <person name="Hirani K."/>
            <person name="Jayaseelan J.C."/>
            <person name="Lara F."/>
            <person name="Munidasa M."/>
            <person name="Palculict T."/>
            <person name="Patil S."/>
            <person name="Pu L.-L."/>
            <person name="Saada N."/>
            <person name="Tang L."/>
            <person name="Weissenberger G."/>
            <person name="Zhu Y."/>
            <person name="Hemphill L."/>
            <person name="Shang Y."/>
            <person name="Youmans B."/>
            <person name="Ayvaz T."/>
            <person name="Ross M."/>
            <person name="Santibanez J."/>
            <person name="Aqrawi P."/>
            <person name="Gross S."/>
            <person name="Joshi V."/>
            <person name="Fowler G."/>
            <person name="Nazareth L."/>
            <person name="Reid J."/>
            <person name="Worley K."/>
            <person name="Petrosino J."/>
            <person name="Highlander S."/>
            <person name="Gibbs R."/>
        </authorList>
    </citation>
    <scope>NUCLEOTIDE SEQUENCE [LARGE SCALE GENOMIC DNA]</scope>
    <source>
        <strain evidence="1">DSM 15272</strain>
    </source>
</reference>
<organism evidence="1 2">
    <name type="scientific">Aeromicrobium marinum DSM 15272</name>
    <dbReference type="NCBI Taxonomy" id="585531"/>
    <lineage>
        <taxon>Bacteria</taxon>
        <taxon>Bacillati</taxon>
        <taxon>Actinomycetota</taxon>
        <taxon>Actinomycetes</taxon>
        <taxon>Propionibacteriales</taxon>
        <taxon>Nocardioidaceae</taxon>
        <taxon>Aeromicrobium</taxon>
    </lineage>
</organism>